<sequence>MARTAALPSPTVHRSEHSVTVAAPAETLYALVADVTRWPAVFEPTVHVRHLAREGRTERFEIWAEVNGEIAHWRSRRVLDPRRLYVSFRQEHSRPPVTSMSGGWLFRRLADSRTEIVLRHRFTVAGDDPAAAARIEEALDRNSARELGALAALAETGHPVDDLVFSFTDTIPLTGAAHDAYTFVERAERWAELLPHVARVTLTEPEPGLQWLEMDTVTADGSAHTTRSARICRAPEWIAYKQQRTPRLLSGHSGEWTFAQTPQGAVATARHTVAVDPTGITEVLGPEATLDDARTYVREALGRNSLTTLRHAAGASDAAETAEAAEAG</sequence>
<dbReference type="InterPro" id="IPR005031">
    <property type="entry name" value="COQ10_START"/>
</dbReference>
<dbReference type="HOGENOM" id="CLU_049174_0_0_11"/>
<dbReference type="STRING" id="362257.SVTN_18765"/>
<dbReference type="CDD" id="cd08861">
    <property type="entry name" value="OtcD1_ARO-CYC_like"/>
    <property type="match status" value="2"/>
</dbReference>
<protein>
    <submittedName>
        <fullName evidence="2">Cyclase</fullName>
    </submittedName>
</protein>
<dbReference type="Pfam" id="PF10604">
    <property type="entry name" value="Polyketide_cyc2"/>
    <property type="match status" value="1"/>
</dbReference>
<proteinExistence type="predicted"/>
<dbReference type="AlphaFoldDB" id="A0A0B5HVV9"/>
<dbReference type="Proteomes" id="UP000031774">
    <property type="component" value="Chromosome"/>
</dbReference>
<dbReference type="KEGG" id="svt:SVTN_18765"/>
<accession>A0A0B5HVV9</accession>
<dbReference type="SUPFAM" id="SSF55961">
    <property type="entry name" value="Bet v1-like"/>
    <property type="match status" value="2"/>
</dbReference>
<dbReference type="InterPro" id="IPR019587">
    <property type="entry name" value="Polyketide_cyclase/dehydratase"/>
</dbReference>
<feature type="domain" description="Coenzyme Q-binding protein COQ10 START" evidence="1">
    <location>
        <begin position="177"/>
        <end position="277"/>
    </location>
</feature>
<dbReference type="RefSeq" id="WP_041130146.1">
    <property type="nucleotide sequence ID" value="NZ_CP010407.1"/>
</dbReference>
<dbReference type="Gene3D" id="3.30.530.20">
    <property type="match status" value="2"/>
</dbReference>
<organism evidence="2 3">
    <name type="scientific">Streptomyces vietnamensis</name>
    <dbReference type="NCBI Taxonomy" id="362257"/>
    <lineage>
        <taxon>Bacteria</taxon>
        <taxon>Bacillati</taxon>
        <taxon>Actinomycetota</taxon>
        <taxon>Actinomycetes</taxon>
        <taxon>Kitasatosporales</taxon>
        <taxon>Streptomycetaceae</taxon>
        <taxon>Streptomyces</taxon>
    </lineage>
</organism>
<reference evidence="2 3" key="1">
    <citation type="submission" date="2014-12" db="EMBL/GenBank/DDBJ databases">
        <title>Complete genome sequence of Streptomyces vietnamensis strain GIMV4.0001, a genetic manipulable producer of the benzoisochromanequinone antibiotic granaticin.</title>
        <authorList>
            <person name="Deng M.R."/>
            <person name="Guo J."/>
            <person name="Ma L.Y."/>
            <person name="Feng G.D."/>
            <person name="Mo C.Y."/>
            <person name="Zhu H.H."/>
        </authorList>
    </citation>
    <scope>NUCLEOTIDE SEQUENCE [LARGE SCALE GENOMIC DNA]</scope>
    <source>
        <strain evidence="3">GIMV4.0001</strain>
    </source>
</reference>
<dbReference type="Pfam" id="PF03364">
    <property type="entry name" value="Polyketide_cyc"/>
    <property type="match status" value="1"/>
</dbReference>
<dbReference type="EMBL" id="CP010407">
    <property type="protein sequence ID" value="AJF66130.1"/>
    <property type="molecule type" value="Genomic_DNA"/>
</dbReference>
<evidence type="ECO:0000313" key="2">
    <source>
        <dbReference type="EMBL" id="AJF66130.1"/>
    </source>
</evidence>
<gene>
    <name evidence="2" type="ORF">SVTN_18765</name>
</gene>
<keyword evidence="3" id="KW-1185">Reference proteome</keyword>
<dbReference type="InterPro" id="IPR023393">
    <property type="entry name" value="START-like_dom_sf"/>
</dbReference>
<evidence type="ECO:0000313" key="3">
    <source>
        <dbReference type="Proteomes" id="UP000031774"/>
    </source>
</evidence>
<name>A0A0B5HVV9_9ACTN</name>
<evidence type="ECO:0000259" key="1">
    <source>
        <dbReference type="Pfam" id="PF03364"/>
    </source>
</evidence>